<evidence type="ECO:0000313" key="4">
    <source>
        <dbReference type="Proteomes" id="UP001517376"/>
    </source>
</evidence>
<dbReference type="Pfam" id="PF19942">
    <property type="entry name" value="DUF6404"/>
    <property type="match status" value="1"/>
</dbReference>
<feature type="transmembrane region" description="Helical" evidence="2">
    <location>
        <begin position="120"/>
        <end position="141"/>
    </location>
</feature>
<accession>A0ABW9Y9H8</accession>
<keyword evidence="2" id="KW-1133">Transmembrane helix</keyword>
<reference evidence="4" key="1">
    <citation type="submission" date="2020-01" db="EMBL/GenBank/DDBJ databases">
        <title>Sphingomonas sp. strain CSW-10.</title>
        <authorList>
            <person name="Chen W.-M."/>
        </authorList>
    </citation>
    <scope>NUCLEOTIDE SEQUENCE [LARGE SCALE GENOMIC DNA]</scope>
    <source>
        <strain evidence="4">CCP-1</strain>
    </source>
</reference>
<gene>
    <name evidence="3" type="ORF">GU920_17060</name>
</gene>
<evidence type="ECO:0000313" key="3">
    <source>
        <dbReference type="EMBL" id="NBE09257.1"/>
    </source>
</evidence>
<feature type="region of interest" description="Disordered" evidence="1">
    <location>
        <begin position="13"/>
        <end position="32"/>
    </location>
</feature>
<dbReference type="RefSeq" id="WP_161768321.1">
    <property type="nucleotide sequence ID" value="NZ_JAAATW010000004.1"/>
</dbReference>
<organism evidence="3 4">
    <name type="scientific">Paragemmobacter ruber</name>
    <dbReference type="NCBI Taxonomy" id="1985673"/>
    <lineage>
        <taxon>Bacteria</taxon>
        <taxon>Pseudomonadati</taxon>
        <taxon>Pseudomonadota</taxon>
        <taxon>Alphaproteobacteria</taxon>
        <taxon>Rhodobacterales</taxon>
        <taxon>Paracoccaceae</taxon>
        <taxon>Paragemmobacter</taxon>
    </lineage>
</organism>
<proteinExistence type="predicted"/>
<comment type="caution">
    <text evidence="3">The sequence shown here is derived from an EMBL/GenBank/DDBJ whole genome shotgun (WGS) entry which is preliminary data.</text>
</comment>
<keyword evidence="4" id="KW-1185">Reference proteome</keyword>
<feature type="transmembrane region" description="Helical" evidence="2">
    <location>
        <begin position="81"/>
        <end position="100"/>
    </location>
</feature>
<name>A0ABW9Y9H8_9RHOB</name>
<sequence>MPNPDFEARLARLRQSERGQTAPTKAPHPPARHYRDRLNRALAAASAAGIGRNACFPPAMRALARLGLPVRPLHFKSTASLFASGVCLGLAIFGGTLWLFTSGLLSSVPAGPIRGLVTLGWPGVAALSLGIGAAFAAIIRAQAARARLPRWQDL</sequence>
<keyword evidence="2" id="KW-0472">Membrane</keyword>
<evidence type="ECO:0000256" key="1">
    <source>
        <dbReference type="SAM" id="MobiDB-lite"/>
    </source>
</evidence>
<dbReference type="EMBL" id="JAAATW010000004">
    <property type="protein sequence ID" value="NBE09257.1"/>
    <property type="molecule type" value="Genomic_DNA"/>
</dbReference>
<dbReference type="InterPro" id="IPR045644">
    <property type="entry name" value="DUF6404"/>
</dbReference>
<keyword evidence="2" id="KW-0812">Transmembrane</keyword>
<evidence type="ECO:0000256" key="2">
    <source>
        <dbReference type="SAM" id="Phobius"/>
    </source>
</evidence>
<dbReference type="Proteomes" id="UP001517376">
    <property type="component" value="Unassembled WGS sequence"/>
</dbReference>
<protein>
    <submittedName>
        <fullName evidence="3">Uncharacterized protein</fullName>
    </submittedName>
</protein>